<name>A0A437QB25_9GAMM</name>
<dbReference type="Gene3D" id="3.60.21.10">
    <property type="match status" value="1"/>
</dbReference>
<comment type="similarity">
    <text evidence="4">Belongs to the cyclic nucleotide phosphodiesterase class-III family.</text>
</comment>
<protein>
    <submittedName>
        <fullName evidence="6">Metallophosphoesterase</fullName>
    </submittedName>
</protein>
<dbReference type="RefSeq" id="WP_127693590.1">
    <property type="nucleotide sequence ID" value="NZ_SACQ01000002.1"/>
</dbReference>
<dbReference type="InterPro" id="IPR004843">
    <property type="entry name" value="Calcineurin-like_PHP"/>
</dbReference>
<feature type="domain" description="Calcineurin-like phosphoesterase" evidence="5">
    <location>
        <begin position="3"/>
        <end position="194"/>
    </location>
</feature>
<dbReference type="SUPFAM" id="SSF56300">
    <property type="entry name" value="Metallo-dependent phosphatases"/>
    <property type="match status" value="1"/>
</dbReference>
<dbReference type="Pfam" id="PF00149">
    <property type="entry name" value="Metallophos"/>
    <property type="match status" value="1"/>
</dbReference>
<evidence type="ECO:0000256" key="3">
    <source>
        <dbReference type="ARBA" id="ARBA00023004"/>
    </source>
</evidence>
<evidence type="ECO:0000256" key="1">
    <source>
        <dbReference type="ARBA" id="ARBA00022723"/>
    </source>
</evidence>
<dbReference type="AlphaFoldDB" id="A0A437QB25"/>
<keyword evidence="1" id="KW-0479">Metal-binding</keyword>
<gene>
    <name evidence="6" type="ORF">EOE65_07060</name>
</gene>
<proteinExistence type="inferred from homology"/>
<keyword evidence="2" id="KW-0378">Hydrolase</keyword>
<evidence type="ECO:0000313" key="7">
    <source>
        <dbReference type="Proteomes" id="UP000282818"/>
    </source>
</evidence>
<evidence type="ECO:0000256" key="2">
    <source>
        <dbReference type="ARBA" id="ARBA00022801"/>
    </source>
</evidence>
<evidence type="ECO:0000313" key="6">
    <source>
        <dbReference type="EMBL" id="RVU31731.1"/>
    </source>
</evidence>
<sequence>MTTIAHISDLHFGREQATQIAGLRKALAQAAPNLLIISGDITQRARHREFQLAERFLSTLPFPYLIVPGNHDLSAHRLIERFMFPWRKWRRYISHDLEPQTSLPGVHVIGVNSARRFGWYWDWSRGRISSQQVSEVVAALQAAEPNTLKVVVAHHPFWLPTANLRRQLIGGYRHALEQFQAAGADLILGGHIHLPFINIVNGMLISHAGTTISDRLVKGQPNSFNLIQGDSHQLTLQTLEWEEDHFALRQQQSFRKQSDGWQQH</sequence>
<dbReference type="InterPro" id="IPR029052">
    <property type="entry name" value="Metallo-depent_PP-like"/>
</dbReference>
<dbReference type="EMBL" id="SACQ01000002">
    <property type="protein sequence ID" value="RVU31731.1"/>
    <property type="molecule type" value="Genomic_DNA"/>
</dbReference>
<accession>A0A437QB25</accession>
<organism evidence="6 7">
    <name type="scientific">Neptunomonas marina</name>
    <dbReference type="NCBI Taxonomy" id="1815562"/>
    <lineage>
        <taxon>Bacteria</taxon>
        <taxon>Pseudomonadati</taxon>
        <taxon>Pseudomonadota</taxon>
        <taxon>Gammaproteobacteria</taxon>
        <taxon>Oceanospirillales</taxon>
        <taxon>Oceanospirillaceae</taxon>
        <taxon>Neptunomonas</taxon>
    </lineage>
</organism>
<evidence type="ECO:0000256" key="4">
    <source>
        <dbReference type="ARBA" id="ARBA00025742"/>
    </source>
</evidence>
<dbReference type="Proteomes" id="UP000282818">
    <property type="component" value="Unassembled WGS sequence"/>
</dbReference>
<dbReference type="GO" id="GO:0016787">
    <property type="term" value="F:hydrolase activity"/>
    <property type="evidence" value="ECO:0007669"/>
    <property type="project" value="UniProtKB-KW"/>
</dbReference>
<dbReference type="GO" id="GO:0046872">
    <property type="term" value="F:metal ion binding"/>
    <property type="evidence" value="ECO:0007669"/>
    <property type="project" value="UniProtKB-KW"/>
</dbReference>
<comment type="caution">
    <text evidence="6">The sequence shown here is derived from an EMBL/GenBank/DDBJ whole genome shotgun (WGS) entry which is preliminary data.</text>
</comment>
<keyword evidence="7" id="KW-1185">Reference proteome</keyword>
<evidence type="ECO:0000259" key="5">
    <source>
        <dbReference type="Pfam" id="PF00149"/>
    </source>
</evidence>
<keyword evidence="3" id="KW-0408">Iron</keyword>
<reference evidence="6 7" key="1">
    <citation type="submission" date="2019-01" db="EMBL/GenBank/DDBJ databases">
        <authorList>
            <person name="Chen W.-M."/>
        </authorList>
    </citation>
    <scope>NUCLEOTIDE SEQUENCE [LARGE SCALE GENOMIC DNA]</scope>
    <source>
        <strain evidence="6 7">HPM-16</strain>
    </source>
</reference>
<dbReference type="InterPro" id="IPR050884">
    <property type="entry name" value="CNP_phosphodiesterase-III"/>
</dbReference>
<dbReference type="PANTHER" id="PTHR42988">
    <property type="entry name" value="PHOSPHOHYDROLASE"/>
    <property type="match status" value="1"/>
</dbReference>
<dbReference type="PANTHER" id="PTHR42988:SF2">
    <property type="entry name" value="CYCLIC NUCLEOTIDE PHOSPHODIESTERASE CBUA0032-RELATED"/>
    <property type="match status" value="1"/>
</dbReference>